<gene>
    <name evidence="1" type="ORF">AZ78_4801</name>
</gene>
<dbReference type="AlphaFoldDB" id="A0A108UDR2"/>
<dbReference type="OrthoDB" id="8780851at2"/>
<proteinExistence type="predicted"/>
<reference evidence="1 2" key="1">
    <citation type="journal article" date="2014" name="Genome Announc.">
        <title>Draft Genome Sequence of Lysobacter capsici AZ78, a Bacterium Antagonistic to Plant-Pathogenic Oomycetes.</title>
        <authorList>
            <person name="Puopolo G."/>
            <person name="Sonego P."/>
            <person name="Engelen K."/>
            <person name="Pertot I."/>
        </authorList>
    </citation>
    <scope>NUCLEOTIDE SEQUENCE [LARGE SCALE GENOMIC DNA]</scope>
    <source>
        <strain evidence="1 2">AZ78</strain>
    </source>
</reference>
<keyword evidence="2" id="KW-1185">Reference proteome</keyword>
<organism evidence="1 2">
    <name type="scientific">Lysobacter capsici AZ78</name>
    <dbReference type="NCBI Taxonomy" id="1444315"/>
    <lineage>
        <taxon>Bacteria</taxon>
        <taxon>Pseudomonadati</taxon>
        <taxon>Pseudomonadota</taxon>
        <taxon>Gammaproteobacteria</taxon>
        <taxon>Lysobacterales</taxon>
        <taxon>Lysobacteraceae</taxon>
        <taxon>Lysobacter</taxon>
    </lineage>
</organism>
<name>A0A108UDR2_9GAMM</name>
<evidence type="ECO:0000313" key="1">
    <source>
        <dbReference type="EMBL" id="KWS07240.1"/>
    </source>
</evidence>
<accession>A0A108UDR2</accession>
<dbReference type="EMBL" id="JAJA02000001">
    <property type="protein sequence ID" value="KWS07240.1"/>
    <property type="molecule type" value="Genomic_DNA"/>
</dbReference>
<sequence>MPVLHGPKHLDEFLGSPDQSLQAQAATLGQALAAYQDAFRVRIAPAVGYDGRYFLYFELDSGDELLIDIHVRRDDDEFCVRQDHDLPLQDDDVVLLMAFRVC</sequence>
<protein>
    <submittedName>
        <fullName evidence="1">Uncharacterized protein</fullName>
    </submittedName>
</protein>
<dbReference type="Proteomes" id="UP000023435">
    <property type="component" value="Unassembled WGS sequence"/>
</dbReference>
<dbReference type="RefSeq" id="WP_036114015.1">
    <property type="nucleotide sequence ID" value="NZ_JAJA02000001.1"/>
</dbReference>
<comment type="caution">
    <text evidence="1">The sequence shown here is derived from an EMBL/GenBank/DDBJ whole genome shotgun (WGS) entry which is preliminary data.</text>
</comment>
<evidence type="ECO:0000313" key="2">
    <source>
        <dbReference type="Proteomes" id="UP000023435"/>
    </source>
</evidence>